<dbReference type="AlphaFoldDB" id="A0A9Q0BAS3"/>
<sequence>MAARRSRLVARCAFCLGGRSFPQISVPGLRKEQTYTPSSFISIGVLRPDRALFTSSRTASPALATPLDLKSRQNNANSSGITWGKCHDPLIPGNSSLQCGSLDVPLDYTDEGSGATLALEIVRAPTPKVPSKGSIFFNAGGCPSEMTYRQEQTTNTDMYSTTNNNYDIVNIDTASSTYAGLPLAASAYDTAPANIWVQSQLFVDNCASMQAENGTLIGTAFAARDLMGVVDVLEDDGFLRYWGIPLLRVLLGATVADMFPDKIDKMVLDGVVNPTLYYRNNESETFTSIDDTFSGFCVGCAENPDKCSLAMNQTADEVKQGIFKMLEGLAMQLFAVQQRNLALITEILSAGAGRFNALKSAAAPDSNARDGIKCSDVLTHAANRSEFESVLDARHAAGYFADAADYLPTRSAQTMCRRLLRMLFWWCSKVAMATPSGPK</sequence>
<dbReference type="OrthoDB" id="425534at2759"/>
<protein>
    <submittedName>
        <fullName evidence="1">TAP-like protein-domain-containing protein</fullName>
    </submittedName>
</protein>
<reference evidence="1" key="2">
    <citation type="submission" date="2022-07" db="EMBL/GenBank/DDBJ databases">
        <authorList>
            <person name="Goncalves M.F.M."/>
            <person name="Hilario S."/>
            <person name="Van De Peer Y."/>
            <person name="Esteves A.C."/>
            <person name="Alves A."/>
        </authorList>
    </citation>
    <scope>NUCLEOTIDE SEQUENCE</scope>
    <source>
        <strain evidence="1">MUM 19.33</strain>
    </source>
</reference>
<name>A0A9Q0BAS3_9HYPO</name>
<dbReference type="Proteomes" id="UP001055219">
    <property type="component" value="Unassembled WGS sequence"/>
</dbReference>
<accession>A0A9Q0BAS3</accession>
<dbReference type="RefSeq" id="XP_051360003.1">
    <property type="nucleotide sequence ID" value="XM_051508882.1"/>
</dbReference>
<comment type="caution">
    <text evidence="1">The sequence shown here is derived from an EMBL/GenBank/DDBJ whole genome shotgun (WGS) entry which is preliminary data.</text>
</comment>
<dbReference type="GeneID" id="75826813"/>
<reference evidence="1" key="1">
    <citation type="journal article" date="2021" name="J Fungi (Basel)">
        <title>Genomic and Metabolomic Analyses of the Marine Fungus Emericellopsis cladophorae: Insights into Saltwater Adaptability Mechanisms and Its Biosynthetic Potential.</title>
        <authorList>
            <person name="Goncalves M.F.M."/>
            <person name="Hilario S."/>
            <person name="Van de Peer Y."/>
            <person name="Esteves A.C."/>
            <person name="Alves A."/>
        </authorList>
    </citation>
    <scope>NUCLEOTIDE SEQUENCE</scope>
    <source>
        <strain evidence="1">MUM 19.33</strain>
    </source>
</reference>
<evidence type="ECO:0000313" key="2">
    <source>
        <dbReference type="Proteomes" id="UP001055219"/>
    </source>
</evidence>
<gene>
    <name evidence="1" type="ORF">J7T54_000293</name>
</gene>
<dbReference type="EMBL" id="JAGIXG020000051">
    <property type="protein sequence ID" value="KAI6779147.1"/>
    <property type="molecule type" value="Genomic_DNA"/>
</dbReference>
<keyword evidence="2" id="KW-1185">Reference proteome</keyword>
<organism evidence="1 2">
    <name type="scientific">Emericellopsis cladophorae</name>
    <dbReference type="NCBI Taxonomy" id="2686198"/>
    <lineage>
        <taxon>Eukaryota</taxon>
        <taxon>Fungi</taxon>
        <taxon>Dikarya</taxon>
        <taxon>Ascomycota</taxon>
        <taxon>Pezizomycotina</taxon>
        <taxon>Sordariomycetes</taxon>
        <taxon>Hypocreomycetidae</taxon>
        <taxon>Hypocreales</taxon>
        <taxon>Bionectriaceae</taxon>
        <taxon>Emericellopsis</taxon>
    </lineage>
</organism>
<proteinExistence type="predicted"/>
<evidence type="ECO:0000313" key="1">
    <source>
        <dbReference type="EMBL" id="KAI6779147.1"/>
    </source>
</evidence>